<keyword evidence="3" id="KW-1185">Reference proteome</keyword>
<evidence type="ECO:0000256" key="1">
    <source>
        <dbReference type="SAM" id="Phobius"/>
    </source>
</evidence>
<dbReference type="EMBL" id="JBBVGT010000002">
    <property type="protein sequence ID" value="MFB5944697.1"/>
    <property type="molecule type" value="Genomic_DNA"/>
</dbReference>
<dbReference type="Proteomes" id="UP001580928">
    <property type="component" value="Unassembled WGS sequence"/>
</dbReference>
<reference evidence="2 3" key="1">
    <citation type="submission" date="2024-04" db="EMBL/GenBank/DDBJ databases">
        <title>Albibacterium profundi sp. nov., isolated from sediment of the Challenger Deep of Mariana Trench.</title>
        <authorList>
            <person name="Wang Y."/>
        </authorList>
    </citation>
    <scope>NUCLEOTIDE SEQUENCE [LARGE SCALE GENOMIC DNA]</scope>
    <source>
        <strain evidence="2 3">RHL897</strain>
    </source>
</reference>
<proteinExistence type="predicted"/>
<organism evidence="2 3">
    <name type="scientific">Albibacterium profundi</name>
    <dbReference type="NCBI Taxonomy" id="3134906"/>
    <lineage>
        <taxon>Bacteria</taxon>
        <taxon>Pseudomonadati</taxon>
        <taxon>Bacteroidota</taxon>
        <taxon>Sphingobacteriia</taxon>
        <taxon>Sphingobacteriales</taxon>
        <taxon>Sphingobacteriaceae</taxon>
        <taxon>Albibacterium</taxon>
    </lineage>
</organism>
<dbReference type="EC" id="1.-.-.-" evidence="2"/>
<evidence type="ECO:0000313" key="3">
    <source>
        <dbReference type="Proteomes" id="UP001580928"/>
    </source>
</evidence>
<dbReference type="RefSeq" id="WP_375556260.1">
    <property type="nucleotide sequence ID" value="NZ_JBBVGT010000002.1"/>
</dbReference>
<comment type="caution">
    <text evidence="2">The sequence shown here is derived from an EMBL/GenBank/DDBJ whole genome shotgun (WGS) entry which is preliminary data.</text>
</comment>
<keyword evidence="1" id="KW-0812">Transmembrane</keyword>
<feature type="transmembrane region" description="Helical" evidence="1">
    <location>
        <begin position="6"/>
        <end position="27"/>
    </location>
</feature>
<dbReference type="InterPro" id="IPR027056">
    <property type="entry name" value="Gluconate_2DH_su3"/>
</dbReference>
<evidence type="ECO:0000313" key="2">
    <source>
        <dbReference type="EMBL" id="MFB5944697.1"/>
    </source>
</evidence>
<dbReference type="GO" id="GO:0016491">
    <property type="term" value="F:oxidoreductase activity"/>
    <property type="evidence" value="ECO:0007669"/>
    <property type="project" value="UniProtKB-KW"/>
</dbReference>
<keyword evidence="2" id="KW-0560">Oxidoreductase</keyword>
<dbReference type="Pfam" id="PF13618">
    <property type="entry name" value="Gluconate_2-dh3"/>
    <property type="match status" value="1"/>
</dbReference>
<keyword evidence="1" id="KW-0472">Membrane</keyword>
<sequence length="194" mass="22183">MKRRTVIVVIVLAICSYITFWLCKFYFRYYRVQKTPISPDILDRKNVLDEISEIIIPRTDTPGAKEADVSMYIISVFKSCLTSRDKRTLLYGFNNLDEYCQTQYSSLFANCSKDRKIAALAHFQDQGAYKNAFVNKVRNKLLGKRFFELIKDLTVAGYCSSKVGATQGLAYDHIPGNYIACVPLSPNQRAWATD</sequence>
<protein>
    <submittedName>
        <fullName evidence="2">Gluconate 2-dehydrogenase subunit 3 family protein</fullName>
        <ecNumber evidence="2">1.-.-.-</ecNumber>
    </submittedName>
</protein>
<accession>A0ABV5CAY4</accession>
<gene>
    <name evidence="2" type="ORF">WKR92_02505</name>
</gene>
<name>A0ABV5CAY4_9SPHI</name>
<keyword evidence="1" id="KW-1133">Transmembrane helix</keyword>